<evidence type="ECO:0000313" key="7">
    <source>
        <dbReference type="EMBL" id="OHU51086.1"/>
    </source>
</evidence>
<sequence length="215" mass="22026">MIPAVSPSHLIGFALVAYALIVIPGPSVLFSVGRSLSVGRRAGLLSVLGNTAGTAVFVAPATAGLGALLTASSWALTAVKLVGAAYLIYLGVQAIRNRKSLNEALNADRPAAGQRHVFRQGFIVGLTNPKTALFFAAVLPQFADPAAGSVPTQIFLFGIVFIAIALVSDSLWALLASTARNWFARSPKRLETMGGAGGFMIVGLGAGVAISGTHA</sequence>
<organism evidence="8 9">
    <name type="scientific">Mycobacteroides chelonae</name>
    <name type="common">Mycobacterium chelonae</name>
    <dbReference type="NCBI Taxonomy" id="1774"/>
    <lineage>
        <taxon>Bacteria</taxon>
        <taxon>Bacillati</taxon>
        <taxon>Actinomycetota</taxon>
        <taxon>Actinomycetes</taxon>
        <taxon>Mycobacteriales</taxon>
        <taxon>Mycobacteriaceae</taxon>
        <taxon>Mycobacteroides</taxon>
    </lineage>
</organism>
<feature type="transmembrane region" description="Helical" evidence="6">
    <location>
        <begin position="74"/>
        <end position="92"/>
    </location>
</feature>
<evidence type="ECO:0000256" key="3">
    <source>
        <dbReference type="ARBA" id="ARBA00022692"/>
    </source>
</evidence>
<protein>
    <submittedName>
        <fullName evidence="8">Lysine transporter LysE</fullName>
    </submittedName>
</protein>
<dbReference type="Proteomes" id="UP000180043">
    <property type="component" value="Unassembled WGS sequence"/>
</dbReference>
<evidence type="ECO:0000313" key="10">
    <source>
        <dbReference type="Proteomes" id="UP000180043"/>
    </source>
</evidence>
<dbReference type="GO" id="GO:0015171">
    <property type="term" value="F:amino acid transmembrane transporter activity"/>
    <property type="evidence" value="ECO:0007669"/>
    <property type="project" value="TreeGrafter"/>
</dbReference>
<keyword evidence="9" id="KW-1185">Reference proteome</keyword>
<dbReference type="EMBL" id="MLIQ01000023">
    <property type="protein sequence ID" value="OHU51086.1"/>
    <property type="molecule type" value="Genomic_DNA"/>
</dbReference>
<dbReference type="PANTHER" id="PTHR30086">
    <property type="entry name" value="ARGININE EXPORTER PROTEIN ARGO"/>
    <property type="match status" value="1"/>
</dbReference>
<keyword evidence="3 6" id="KW-0812">Transmembrane</keyword>
<evidence type="ECO:0000256" key="6">
    <source>
        <dbReference type="SAM" id="Phobius"/>
    </source>
</evidence>
<evidence type="ECO:0000313" key="8">
    <source>
        <dbReference type="EMBL" id="OHU79733.1"/>
    </source>
</evidence>
<gene>
    <name evidence="7" type="ORF">BKG82_20690</name>
    <name evidence="8" type="ORF">BKG84_16380</name>
</gene>
<evidence type="ECO:0000256" key="2">
    <source>
        <dbReference type="ARBA" id="ARBA00022475"/>
    </source>
</evidence>
<keyword evidence="2" id="KW-1003">Cell membrane</keyword>
<feature type="transmembrane region" description="Helical" evidence="6">
    <location>
        <begin position="154"/>
        <end position="175"/>
    </location>
</feature>
<name>A0A1S1MB46_MYCCH</name>
<feature type="transmembrane region" description="Helical" evidence="6">
    <location>
        <begin position="44"/>
        <end position="68"/>
    </location>
</feature>
<dbReference type="RefSeq" id="WP_057967884.1">
    <property type="nucleotide sequence ID" value="NZ_CP050145.1"/>
</dbReference>
<feature type="transmembrane region" description="Helical" evidence="6">
    <location>
        <begin position="122"/>
        <end position="142"/>
    </location>
</feature>
<evidence type="ECO:0000256" key="1">
    <source>
        <dbReference type="ARBA" id="ARBA00004651"/>
    </source>
</evidence>
<dbReference type="PIRSF" id="PIRSF006324">
    <property type="entry name" value="LeuE"/>
    <property type="match status" value="1"/>
</dbReference>
<keyword evidence="4 6" id="KW-1133">Transmembrane helix</keyword>
<accession>A0A1S1MB46</accession>
<evidence type="ECO:0000256" key="4">
    <source>
        <dbReference type="ARBA" id="ARBA00022989"/>
    </source>
</evidence>
<dbReference type="AlphaFoldDB" id="A0A1S1MB46"/>
<keyword evidence="5 6" id="KW-0472">Membrane</keyword>
<proteinExistence type="predicted"/>
<feature type="transmembrane region" description="Helical" evidence="6">
    <location>
        <begin position="12"/>
        <end position="32"/>
    </location>
</feature>
<dbReference type="EMBL" id="MLIS01000001">
    <property type="protein sequence ID" value="OHU79733.1"/>
    <property type="molecule type" value="Genomic_DNA"/>
</dbReference>
<feature type="transmembrane region" description="Helical" evidence="6">
    <location>
        <begin position="196"/>
        <end position="214"/>
    </location>
</feature>
<dbReference type="Proteomes" id="UP000179441">
    <property type="component" value="Unassembled WGS sequence"/>
</dbReference>
<dbReference type="GO" id="GO:0005886">
    <property type="term" value="C:plasma membrane"/>
    <property type="evidence" value="ECO:0007669"/>
    <property type="project" value="UniProtKB-SubCell"/>
</dbReference>
<comment type="caution">
    <text evidence="8">The sequence shown here is derived from an EMBL/GenBank/DDBJ whole genome shotgun (WGS) entry which is preliminary data.</text>
</comment>
<dbReference type="InterPro" id="IPR001123">
    <property type="entry name" value="LeuE-type"/>
</dbReference>
<dbReference type="PANTHER" id="PTHR30086:SF20">
    <property type="entry name" value="ARGININE EXPORTER PROTEIN ARGO-RELATED"/>
    <property type="match status" value="1"/>
</dbReference>
<evidence type="ECO:0000256" key="5">
    <source>
        <dbReference type="ARBA" id="ARBA00023136"/>
    </source>
</evidence>
<reference evidence="9 10" key="1">
    <citation type="submission" date="2016-10" db="EMBL/GenBank/DDBJ databases">
        <title>Evaluation of Human, Veterinary and Environmental Mycobacterium chelonae Isolates by Core Genome Phylogenomic Analysis, Targeted Gene Comparison, and Anti-microbial Susceptibility Patterns: A Tale of Mistaken Identities.</title>
        <authorList>
            <person name="Fogelson S.B."/>
            <person name="Camus A.C."/>
            <person name="Lorenz W."/>
            <person name="Vasireddy R."/>
            <person name="Vasireddy S."/>
            <person name="Smith T."/>
            <person name="Brown-Elliott B.A."/>
            <person name="Wallace R.J.Jr."/>
            <person name="Hasan N.A."/>
            <person name="Reischl U."/>
            <person name="Sanchez S."/>
        </authorList>
    </citation>
    <scope>NUCLEOTIDE SEQUENCE [LARGE SCALE GENOMIC DNA]</scope>
    <source>
        <strain evidence="7 10">15515</strain>
        <strain evidence="8 9">15518</strain>
    </source>
</reference>
<comment type="subcellular location">
    <subcellularLocation>
        <location evidence="1">Cell membrane</location>
        <topology evidence="1">Multi-pass membrane protein</topology>
    </subcellularLocation>
</comment>
<dbReference type="Pfam" id="PF01810">
    <property type="entry name" value="LysE"/>
    <property type="match status" value="1"/>
</dbReference>
<evidence type="ECO:0000313" key="9">
    <source>
        <dbReference type="Proteomes" id="UP000179441"/>
    </source>
</evidence>